<organism evidence="6 7">
    <name type="scientific">Mesorhizobium liriopis</name>
    <dbReference type="NCBI Taxonomy" id="2953882"/>
    <lineage>
        <taxon>Bacteria</taxon>
        <taxon>Pseudomonadati</taxon>
        <taxon>Pseudomonadota</taxon>
        <taxon>Alphaproteobacteria</taxon>
        <taxon>Hyphomicrobiales</taxon>
        <taxon>Phyllobacteriaceae</taxon>
        <taxon>Mesorhizobium</taxon>
    </lineage>
</organism>
<dbReference type="PANTHER" id="PTHR10429:SF0">
    <property type="entry name" value="DNA-3-METHYLADENINE GLYCOSYLASE"/>
    <property type="match status" value="1"/>
</dbReference>
<dbReference type="RefSeq" id="WP_252818981.1">
    <property type="nucleotide sequence ID" value="NZ_JAMXQS010000005.1"/>
</dbReference>
<dbReference type="EC" id="3.2.2.-" evidence="5"/>
<proteinExistence type="inferred from homology"/>
<dbReference type="InterPro" id="IPR036995">
    <property type="entry name" value="MPG_sf"/>
</dbReference>
<evidence type="ECO:0000256" key="4">
    <source>
        <dbReference type="ARBA" id="ARBA00023204"/>
    </source>
</evidence>
<keyword evidence="2 5" id="KW-0227">DNA damage</keyword>
<dbReference type="CDD" id="cd00540">
    <property type="entry name" value="AAG"/>
    <property type="match status" value="1"/>
</dbReference>
<sequence>MTLTPAFFARDPLGVAHDLIGAEILVDGVGGTIAETEAYRTDDPASHSFRGPTLRNRAMFGEPGHAYVYLSYGMHWCLNFVCLPGSAVLIRALVPEHGLERMVERRGLEDRRRLCAGPGRLAQALGLDKSHDGLSLFAPPFELKEAGTVPMVAAGPRIGITKAADWPWRFGLKDSPYLSKPFPRP</sequence>
<evidence type="ECO:0000256" key="2">
    <source>
        <dbReference type="ARBA" id="ARBA00022763"/>
    </source>
</evidence>
<dbReference type="Gene3D" id="3.10.300.10">
    <property type="entry name" value="Methylpurine-DNA glycosylase (MPG)"/>
    <property type="match status" value="1"/>
</dbReference>
<keyword evidence="4 5" id="KW-0234">DNA repair</keyword>
<gene>
    <name evidence="6" type="ORF">NGM99_11430</name>
</gene>
<evidence type="ECO:0000313" key="7">
    <source>
        <dbReference type="Proteomes" id="UP001205906"/>
    </source>
</evidence>
<dbReference type="EMBL" id="JAMXQS010000005">
    <property type="protein sequence ID" value="MCO6050393.1"/>
    <property type="molecule type" value="Genomic_DNA"/>
</dbReference>
<dbReference type="Proteomes" id="UP001205906">
    <property type="component" value="Unassembled WGS sequence"/>
</dbReference>
<reference evidence="6 7" key="1">
    <citation type="submission" date="2022-06" db="EMBL/GenBank/DDBJ databases">
        <title>Mesorhizobium sp. strain RP14 Genome sequencing and assembly.</title>
        <authorList>
            <person name="Kim I."/>
        </authorList>
    </citation>
    <scope>NUCLEOTIDE SEQUENCE [LARGE SCALE GENOMIC DNA]</scope>
    <source>
        <strain evidence="7">RP14(2022)</strain>
    </source>
</reference>
<comment type="similarity">
    <text evidence="1 5">Belongs to the DNA glycosylase MPG family.</text>
</comment>
<dbReference type="PANTHER" id="PTHR10429">
    <property type="entry name" value="DNA-3-METHYLADENINE GLYCOSYLASE"/>
    <property type="match status" value="1"/>
</dbReference>
<dbReference type="NCBIfam" id="NF002003">
    <property type="entry name" value="PRK00802.1-3"/>
    <property type="match status" value="1"/>
</dbReference>
<keyword evidence="3 5" id="KW-0378">Hydrolase</keyword>
<dbReference type="NCBIfam" id="TIGR00567">
    <property type="entry name" value="3mg"/>
    <property type="match status" value="1"/>
</dbReference>
<protein>
    <recommendedName>
        <fullName evidence="5">Putative 3-methyladenine DNA glycosylase</fullName>
        <ecNumber evidence="5">3.2.2.-</ecNumber>
    </recommendedName>
</protein>
<dbReference type="Pfam" id="PF02245">
    <property type="entry name" value="Pur_DNA_glyco"/>
    <property type="match status" value="1"/>
</dbReference>
<dbReference type="HAMAP" id="MF_00527">
    <property type="entry name" value="3MGH"/>
    <property type="match status" value="1"/>
</dbReference>
<evidence type="ECO:0000256" key="3">
    <source>
        <dbReference type="ARBA" id="ARBA00022801"/>
    </source>
</evidence>
<evidence type="ECO:0000256" key="5">
    <source>
        <dbReference type="HAMAP-Rule" id="MF_00527"/>
    </source>
</evidence>
<name>A0ABT1C7D9_9HYPH</name>
<accession>A0ABT1C7D9</accession>
<dbReference type="GO" id="GO:0016798">
    <property type="term" value="F:hydrolase activity, acting on glycosyl bonds"/>
    <property type="evidence" value="ECO:0007669"/>
    <property type="project" value="UniProtKB-KW"/>
</dbReference>
<dbReference type="SUPFAM" id="SSF50486">
    <property type="entry name" value="FMT C-terminal domain-like"/>
    <property type="match status" value="1"/>
</dbReference>
<dbReference type="InterPro" id="IPR011034">
    <property type="entry name" value="Formyl_transferase-like_C_sf"/>
</dbReference>
<keyword evidence="7" id="KW-1185">Reference proteome</keyword>
<comment type="caution">
    <text evidence="6">The sequence shown here is derived from an EMBL/GenBank/DDBJ whole genome shotgun (WGS) entry which is preliminary data.</text>
</comment>
<dbReference type="InterPro" id="IPR003180">
    <property type="entry name" value="MPG"/>
</dbReference>
<evidence type="ECO:0000256" key="1">
    <source>
        <dbReference type="ARBA" id="ARBA00009232"/>
    </source>
</evidence>
<keyword evidence="6" id="KW-0326">Glycosidase</keyword>
<evidence type="ECO:0000313" key="6">
    <source>
        <dbReference type="EMBL" id="MCO6050393.1"/>
    </source>
</evidence>